<evidence type="ECO:0000256" key="2">
    <source>
        <dbReference type="SAM" id="Phobius"/>
    </source>
</evidence>
<gene>
    <name evidence="3" type="ORF">NG54_10660</name>
</gene>
<feature type="compositionally biased region" description="Basic and acidic residues" evidence="1">
    <location>
        <begin position="159"/>
        <end position="170"/>
    </location>
</feature>
<dbReference type="InterPro" id="IPR010897">
    <property type="entry name" value="Spore_II_P"/>
</dbReference>
<keyword evidence="2" id="KW-0812">Transmembrane</keyword>
<dbReference type="EMBL" id="JRUN01000029">
    <property type="protein sequence ID" value="KHD85213.1"/>
    <property type="molecule type" value="Genomic_DNA"/>
</dbReference>
<evidence type="ECO:0000313" key="4">
    <source>
        <dbReference type="Proteomes" id="UP000030588"/>
    </source>
</evidence>
<keyword evidence="2" id="KW-0472">Membrane</keyword>
<dbReference type="Proteomes" id="UP000030588">
    <property type="component" value="Unassembled WGS sequence"/>
</dbReference>
<accession>A0A0A6VCJ3</accession>
<organism evidence="3 4">
    <name type="scientific">Heyndrickxia ginsengihumi</name>
    <dbReference type="NCBI Taxonomy" id="363870"/>
    <lineage>
        <taxon>Bacteria</taxon>
        <taxon>Bacillati</taxon>
        <taxon>Bacillota</taxon>
        <taxon>Bacilli</taxon>
        <taxon>Bacillales</taxon>
        <taxon>Bacillaceae</taxon>
        <taxon>Heyndrickxia</taxon>
    </lineage>
</organism>
<feature type="region of interest" description="Disordered" evidence="1">
    <location>
        <begin position="133"/>
        <end position="179"/>
    </location>
</feature>
<feature type="transmembrane region" description="Helical" evidence="2">
    <location>
        <begin position="21"/>
        <end position="42"/>
    </location>
</feature>
<dbReference type="RefSeq" id="WP_035354803.1">
    <property type="nucleotide sequence ID" value="NZ_JBCNRP010000016.1"/>
</dbReference>
<feature type="compositionally biased region" description="Polar residues" evidence="1">
    <location>
        <begin position="144"/>
        <end position="158"/>
    </location>
</feature>
<comment type="caution">
    <text evidence="3">The sequence shown here is derived from an EMBL/GenBank/DDBJ whole genome shotgun (WGS) entry which is preliminary data.</text>
</comment>
<dbReference type="OrthoDB" id="1633470at2"/>
<name>A0A0A6VCJ3_9BACI</name>
<keyword evidence="2" id="KW-1133">Transmembrane helix</keyword>
<dbReference type="SUPFAM" id="SSF53187">
    <property type="entry name" value="Zn-dependent exopeptidases"/>
    <property type="match status" value="1"/>
</dbReference>
<protein>
    <submittedName>
        <fullName evidence="3">Stage II sporulation protein P</fullName>
    </submittedName>
</protein>
<evidence type="ECO:0000313" key="3">
    <source>
        <dbReference type="EMBL" id="KHD85213.1"/>
    </source>
</evidence>
<dbReference type="AlphaFoldDB" id="A0A0A6VCJ3"/>
<sequence>MKPSKHSSYVFILNISSIFRLFAVFVLSLLLVFILIGTLTSLKPGYRVASSTVNEAAKHFSSKQLYRMFLSDSQLLALNMPKTESFSISKIAFEMMTNVRFQDPRSLLGRELPGFDIFDSKILVAGEGSNYTNLPIESVPPDNSLKSSDPKTQNTDQINKAKDNDQDKHNKPSQTTKGKKRVYIYFTHTHESYLPYLKGVTDPNLAQHSKINVTKVGEKLKEDLEDRGIGAEADTTDVQKLLVKNGMTYSQSYQESREVVLSAMKADHDFQYFIDIHRDSRRRKDTTVTINGKPYAKIAFIIGGDNPNWEQNAKVAEDLHARLKKKYKDLSRGVIMKKGASTNGKFNQDLSNHSFLIEVGGVDNTFEEMYRTMDALADVFADYYWQAEKVNGNKTTTAAE</sequence>
<reference evidence="3 4" key="1">
    <citation type="submission" date="2014-10" db="EMBL/GenBank/DDBJ databases">
        <title>Draft genome of phytase producing Bacillus ginsengihumi strain M2.11.</title>
        <authorList>
            <person name="Toymentseva A."/>
            <person name="Boulygina E.A."/>
            <person name="Kazakov S.V."/>
            <person name="Kayumov I."/>
            <person name="Suleimanova A.D."/>
            <person name="Mardanova A.M."/>
            <person name="Maria S.N."/>
            <person name="Sergey M.Y."/>
            <person name="Sharipova M.R."/>
        </authorList>
    </citation>
    <scope>NUCLEOTIDE SEQUENCE [LARGE SCALE GENOMIC DNA]</scope>
    <source>
        <strain evidence="3 4">M2.11</strain>
    </source>
</reference>
<proteinExistence type="predicted"/>
<dbReference type="Pfam" id="PF07454">
    <property type="entry name" value="SpoIIP"/>
    <property type="match status" value="1"/>
</dbReference>
<dbReference type="STRING" id="363870.NG54_10660"/>
<evidence type="ECO:0000256" key="1">
    <source>
        <dbReference type="SAM" id="MobiDB-lite"/>
    </source>
</evidence>
<dbReference type="NCBIfam" id="TIGR02867">
    <property type="entry name" value="spore_II_P"/>
    <property type="match status" value="1"/>
</dbReference>